<dbReference type="PROSITE" id="PS52015">
    <property type="entry name" value="TONB_CTD"/>
    <property type="match status" value="1"/>
</dbReference>
<feature type="compositionally biased region" description="Basic and acidic residues" evidence="5">
    <location>
        <begin position="90"/>
        <end position="100"/>
    </location>
</feature>
<keyword evidence="8" id="KW-1185">Reference proteome</keyword>
<keyword evidence="2" id="KW-0812">Transmembrane</keyword>
<comment type="subcellular location">
    <subcellularLocation>
        <location evidence="1">Membrane</location>
        <topology evidence="1">Single-pass membrane protein</topology>
    </subcellularLocation>
</comment>
<dbReference type="GO" id="GO:0055085">
    <property type="term" value="P:transmembrane transport"/>
    <property type="evidence" value="ECO:0007669"/>
    <property type="project" value="InterPro"/>
</dbReference>
<evidence type="ECO:0000256" key="1">
    <source>
        <dbReference type="ARBA" id="ARBA00004167"/>
    </source>
</evidence>
<evidence type="ECO:0000256" key="4">
    <source>
        <dbReference type="ARBA" id="ARBA00023136"/>
    </source>
</evidence>
<dbReference type="SUPFAM" id="SSF74653">
    <property type="entry name" value="TolA/TonB C-terminal domain"/>
    <property type="match status" value="1"/>
</dbReference>
<dbReference type="Gene3D" id="3.30.1150.10">
    <property type="match status" value="1"/>
</dbReference>
<evidence type="ECO:0000313" key="7">
    <source>
        <dbReference type="EMBL" id="KFN43418.1"/>
    </source>
</evidence>
<organism evidence="7 8">
    <name type="scientific">Arenimonas oryziterrae DSM 21050 = YC6267</name>
    <dbReference type="NCBI Taxonomy" id="1121015"/>
    <lineage>
        <taxon>Bacteria</taxon>
        <taxon>Pseudomonadati</taxon>
        <taxon>Pseudomonadota</taxon>
        <taxon>Gammaproteobacteria</taxon>
        <taxon>Lysobacterales</taxon>
        <taxon>Lysobacteraceae</taxon>
        <taxon>Arenimonas</taxon>
    </lineage>
</organism>
<name>A0A091ATA9_9GAMM</name>
<comment type="caution">
    <text evidence="7">The sequence shown here is derived from an EMBL/GenBank/DDBJ whole genome shotgun (WGS) entry which is preliminary data.</text>
</comment>
<feature type="region of interest" description="Disordered" evidence="5">
    <location>
        <begin position="1"/>
        <end position="26"/>
    </location>
</feature>
<evidence type="ECO:0000256" key="3">
    <source>
        <dbReference type="ARBA" id="ARBA00022989"/>
    </source>
</evidence>
<protein>
    <recommendedName>
        <fullName evidence="6">TonB C-terminal domain-containing protein</fullName>
    </recommendedName>
</protein>
<dbReference type="Proteomes" id="UP000029385">
    <property type="component" value="Unassembled WGS sequence"/>
</dbReference>
<dbReference type="AlphaFoldDB" id="A0A091ATA9"/>
<gene>
    <name evidence="7" type="ORF">N789_09085</name>
</gene>
<evidence type="ECO:0000313" key="8">
    <source>
        <dbReference type="Proteomes" id="UP000029385"/>
    </source>
</evidence>
<keyword evidence="4" id="KW-0472">Membrane</keyword>
<evidence type="ECO:0000259" key="6">
    <source>
        <dbReference type="PROSITE" id="PS52015"/>
    </source>
</evidence>
<dbReference type="STRING" id="1121015.GCA_000420545_00632"/>
<accession>A0A091ATA9</accession>
<feature type="region of interest" description="Disordered" evidence="5">
    <location>
        <begin position="83"/>
        <end position="131"/>
    </location>
</feature>
<dbReference type="GO" id="GO:0016020">
    <property type="term" value="C:membrane"/>
    <property type="evidence" value="ECO:0007669"/>
    <property type="project" value="UniProtKB-SubCell"/>
</dbReference>
<dbReference type="InterPro" id="IPR006260">
    <property type="entry name" value="TonB/TolA_C"/>
</dbReference>
<dbReference type="InterPro" id="IPR037682">
    <property type="entry name" value="TonB_C"/>
</dbReference>
<dbReference type="PATRIC" id="fig|1121015.4.peg.1308"/>
<dbReference type="eggNOG" id="COG0810">
    <property type="taxonomic scope" value="Bacteria"/>
</dbReference>
<sequence>MSSPANPRPDTDLPAPGPTQGPTIGPSERLSATLALSLIAFGVVILGIGFAREDAAPVVPTLDVILTQTTTPEPPKQADFIAQANNQGGGDRDKAMRPRDPQMGLDPKPQPGVAPQPMTAQAPPPAPEPEQRMLTTTVRSDRAVPLPEEQPNSPPAPLPTGRELVQRSLERARLAAEMERQQELYAKRPKRKFISASTQQYEYAAYMRAWVEKVERVGNLNCPANVCTPGLVGSLIMTVVLRPDGTIAEITITTPSGIKALDQAAIKAVRLAQPFAPIPKTAERVDELFITRTWLLNDGSLDTK</sequence>
<dbReference type="EMBL" id="AVCI01000005">
    <property type="protein sequence ID" value="KFN43418.1"/>
    <property type="molecule type" value="Genomic_DNA"/>
</dbReference>
<reference evidence="7 8" key="1">
    <citation type="submission" date="2013-09" db="EMBL/GenBank/DDBJ databases">
        <title>Genome sequencing of Arenimonas oryziterrae.</title>
        <authorList>
            <person name="Chen F."/>
            <person name="Wang G."/>
        </authorList>
    </citation>
    <scope>NUCLEOTIDE SEQUENCE [LARGE SCALE GENOMIC DNA]</scope>
    <source>
        <strain evidence="7 8">YC6267</strain>
    </source>
</reference>
<keyword evidence="3" id="KW-1133">Transmembrane helix</keyword>
<feature type="domain" description="TonB C-terminal" evidence="6">
    <location>
        <begin position="207"/>
        <end position="302"/>
    </location>
</feature>
<evidence type="ECO:0000256" key="5">
    <source>
        <dbReference type="SAM" id="MobiDB-lite"/>
    </source>
</evidence>
<proteinExistence type="predicted"/>
<dbReference type="NCBIfam" id="TIGR01352">
    <property type="entry name" value="tonB_Cterm"/>
    <property type="match status" value="1"/>
</dbReference>
<dbReference type="Pfam" id="PF03544">
    <property type="entry name" value="TonB_C"/>
    <property type="match status" value="1"/>
</dbReference>
<evidence type="ECO:0000256" key="2">
    <source>
        <dbReference type="ARBA" id="ARBA00022692"/>
    </source>
</evidence>